<dbReference type="Proteomes" id="UP000295258">
    <property type="component" value="Unassembled WGS sequence"/>
</dbReference>
<dbReference type="NCBIfam" id="TIGR03965">
    <property type="entry name" value="mycofact_glyco"/>
    <property type="match status" value="1"/>
</dbReference>
<evidence type="ECO:0000313" key="3">
    <source>
        <dbReference type="EMBL" id="TDD11059.1"/>
    </source>
</evidence>
<keyword evidence="4" id="KW-1185">Reference proteome</keyword>
<evidence type="ECO:0000259" key="2">
    <source>
        <dbReference type="Pfam" id="PF00535"/>
    </source>
</evidence>
<accession>A0A4R4VY17</accession>
<gene>
    <name evidence="3" type="primary">mftF</name>
    <name evidence="3" type="ORF">E1292_06765</name>
</gene>
<evidence type="ECO:0000256" key="1">
    <source>
        <dbReference type="SAM" id="MobiDB-lite"/>
    </source>
</evidence>
<evidence type="ECO:0000313" key="4">
    <source>
        <dbReference type="Proteomes" id="UP000295258"/>
    </source>
</evidence>
<dbReference type="InterPro" id="IPR029044">
    <property type="entry name" value="Nucleotide-diphossugar_trans"/>
</dbReference>
<dbReference type="Gene3D" id="3.90.550.10">
    <property type="entry name" value="Spore Coat Polysaccharide Biosynthesis Protein SpsA, Chain A"/>
    <property type="match status" value="1"/>
</dbReference>
<protein>
    <submittedName>
        <fullName evidence="3">Mycofactocin system glycosyltransferase</fullName>
    </submittedName>
</protein>
<feature type="compositionally biased region" description="Basic residues" evidence="1">
    <location>
        <begin position="28"/>
        <end position="37"/>
    </location>
</feature>
<feature type="region of interest" description="Disordered" evidence="1">
    <location>
        <begin position="1"/>
        <end position="51"/>
    </location>
</feature>
<proteinExistence type="predicted"/>
<comment type="caution">
    <text evidence="3">The sequence shown here is derived from an EMBL/GenBank/DDBJ whole genome shotgun (WGS) entry which is preliminary data.</text>
</comment>
<dbReference type="AlphaFoldDB" id="A0A4R4VY17"/>
<keyword evidence="3" id="KW-0808">Transferase</keyword>
<reference evidence="3 4" key="1">
    <citation type="submission" date="2019-03" db="EMBL/GenBank/DDBJ databases">
        <title>Draft genome sequences of novel Actinobacteria.</title>
        <authorList>
            <person name="Sahin N."/>
            <person name="Ay H."/>
            <person name="Saygin H."/>
        </authorList>
    </citation>
    <scope>NUCLEOTIDE SEQUENCE [LARGE SCALE GENOMIC DNA]</scope>
    <source>
        <strain evidence="3 4">KC310</strain>
    </source>
</reference>
<dbReference type="GO" id="GO:0016740">
    <property type="term" value="F:transferase activity"/>
    <property type="evidence" value="ECO:0007669"/>
    <property type="project" value="UniProtKB-KW"/>
</dbReference>
<dbReference type="PANTHER" id="PTHR43179">
    <property type="entry name" value="RHAMNOSYLTRANSFERASE WBBL"/>
    <property type="match status" value="1"/>
</dbReference>
<dbReference type="InterPro" id="IPR023981">
    <property type="entry name" value="MftF"/>
</dbReference>
<dbReference type="PANTHER" id="PTHR43179:SF7">
    <property type="entry name" value="RHAMNOSYLTRANSFERASE WBBL"/>
    <property type="match status" value="1"/>
</dbReference>
<dbReference type="SUPFAM" id="SSF53448">
    <property type="entry name" value="Nucleotide-diphospho-sugar transferases"/>
    <property type="match status" value="1"/>
</dbReference>
<organism evidence="3 4">
    <name type="scientific">Nonomuraea deserti</name>
    <dbReference type="NCBI Taxonomy" id="1848322"/>
    <lineage>
        <taxon>Bacteria</taxon>
        <taxon>Bacillati</taxon>
        <taxon>Actinomycetota</taxon>
        <taxon>Actinomycetes</taxon>
        <taxon>Streptosporangiales</taxon>
        <taxon>Streptosporangiaceae</taxon>
        <taxon>Nonomuraea</taxon>
    </lineage>
</organism>
<feature type="domain" description="Glycosyltransferase 2-like" evidence="2">
    <location>
        <begin position="174"/>
        <end position="327"/>
    </location>
</feature>
<feature type="compositionally biased region" description="Basic and acidic residues" evidence="1">
    <location>
        <begin position="1"/>
        <end position="17"/>
    </location>
</feature>
<dbReference type="Pfam" id="PF00535">
    <property type="entry name" value="Glycos_transf_2"/>
    <property type="match status" value="1"/>
</dbReference>
<sequence length="554" mass="58426">MLLQRLQDELHTGDRARRPGRFRIPLGGRHRRGRHHLLPGGRGHAGASRRGPAVVVRRHGVYASRRHREVPVALRTVAGRPAFPGCAGGAARGVRVIPRLDPGTRVLAQGRVLVGGRPRRVLCLDRAQAGEVTRWRAGRPVSGAHRALARLLVEAGLLRPEPGAGGPRDAEVTAVVPVHGRVRELAACLAGLRGLAVIVVDDGSPDGEAVSKVVSDAGASYVRRETRGGPAAARNTGLAAVTTPYVAFVDSDCVLQPGWLDRLLPHFADEEVAAVAPRVVSYDAGRGWLSRYEAARSALDMGDTASVVRPDGLVPYVPTAALVVRRAAAGAGFDERLPLGEDVDFVWRLAASGRQVRYEPGAKVAHRHRVRLGAWLARRVEYGTAVAALDRRHPGAIPALDASAWGVLAWAAAVCAPGGAAARAGLAAACVAAHAADLAGELPGEPARAAALAAADTLTAGRLAGASVSQVWWPLALPAAIAVPRLRLPLVAALVLPALAEWAERRPPLDPVRYVAAHVLDDVVGAVGVWKGMLRERTFRPLLPRLRRTRSGGP</sequence>
<name>A0A4R4VY17_9ACTN</name>
<dbReference type="EMBL" id="SMKO01000010">
    <property type="protein sequence ID" value="TDD11059.1"/>
    <property type="molecule type" value="Genomic_DNA"/>
</dbReference>
<dbReference type="InterPro" id="IPR001173">
    <property type="entry name" value="Glyco_trans_2-like"/>
</dbReference>